<proteinExistence type="predicted"/>
<dbReference type="AlphaFoldDB" id="A0A9P6ILM1"/>
<accession>A0A9P6ILM1</accession>
<organism evidence="6 7">
    <name type="scientific">Modicella reniformis</name>
    <dbReference type="NCBI Taxonomy" id="1440133"/>
    <lineage>
        <taxon>Eukaryota</taxon>
        <taxon>Fungi</taxon>
        <taxon>Fungi incertae sedis</taxon>
        <taxon>Mucoromycota</taxon>
        <taxon>Mortierellomycotina</taxon>
        <taxon>Mortierellomycetes</taxon>
        <taxon>Mortierellales</taxon>
        <taxon>Mortierellaceae</taxon>
        <taxon>Modicella</taxon>
    </lineage>
</organism>
<keyword evidence="7" id="KW-1185">Reference proteome</keyword>
<feature type="transmembrane region" description="Helical" evidence="5">
    <location>
        <begin position="74"/>
        <end position="94"/>
    </location>
</feature>
<dbReference type="EMBL" id="JAAAHW010010835">
    <property type="protein sequence ID" value="KAF9922538.1"/>
    <property type="molecule type" value="Genomic_DNA"/>
</dbReference>
<dbReference type="Proteomes" id="UP000749646">
    <property type="component" value="Unassembled WGS sequence"/>
</dbReference>
<feature type="non-terminal residue" evidence="6">
    <location>
        <position position="100"/>
    </location>
</feature>
<dbReference type="Pfam" id="PF03619">
    <property type="entry name" value="Solute_trans_a"/>
    <property type="match status" value="1"/>
</dbReference>
<evidence type="ECO:0000256" key="1">
    <source>
        <dbReference type="ARBA" id="ARBA00004141"/>
    </source>
</evidence>
<keyword evidence="4 5" id="KW-0472">Membrane</keyword>
<keyword evidence="2 5" id="KW-0812">Transmembrane</keyword>
<evidence type="ECO:0000256" key="3">
    <source>
        <dbReference type="ARBA" id="ARBA00022989"/>
    </source>
</evidence>
<evidence type="ECO:0000313" key="7">
    <source>
        <dbReference type="Proteomes" id="UP000749646"/>
    </source>
</evidence>
<comment type="subcellular location">
    <subcellularLocation>
        <location evidence="1">Membrane</location>
        <topology evidence="1">Multi-pass membrane protein</topology>
    </subcellularLocation>
</comment>
<dbReference type="OrthoDB" id="5348404at2759"/>
<reference evidence="6" key="1">
    <citation type="journal article" date="2020" name="Fungal Divers.">
        <title>Resolving the Mortierellaceae phylogeny through synthesis of multi-gene phylogenetics and phylogenomics.</title>
        <authorList>
            <person name="Vandepol N."/>
            <person name="Liber J."/>
            <person name="Desiro A."/>
            <person name="Na H."/>
            <person name="Kennedy M."/>
            <person name="Barry K."/>
            <person name="Grigoriev I.V."/>
            <person name="Miller A.N."/>
            <person name="O'Donnell K."/>
            <person name="Stajich J.E."/>
            <person name="Bonito G."/>
        </authorList>
    </citation>
    <scope>NUCLEOTIDE SEQUENCE</scope>
    <source>
        <strain evidence="6">MES-2147</strain>
    </source>
</reference>
<dbReference type="GO" id="GO:0016020">
    <property type="term" value="C:membrane"/>
    <property type="evidence" value="ECO:0007669"/>
    <property type="project" value="UniProtKB-SubCell"/>
</dbReference>
<protein>
    <submittedName>
        <fullName evidence="6">Uncharacterized protein</fullName>
    </submittedName>
</protein>
<feature type="transmembrane region" description="Helical" evidence="5">
    <location>
        <begin position="9"/>
        <end position="28"/>
    </location>
</feature>
<evidence type="ECO:0000256" key="4">
    <source>
        <dbReference type="ARBA" id="ARBA00023136"/>
    </source>
</evidence>
<feature type="transmembrane region" description="Helical" evidence="5">
    <location>
        <begin position="40"/>
        <end position="62"/>
    </location>
</feature>
<gene>
    <name evidence="6" type="ORF">BGZ65_009507</name>
</gene>
<evidence type="ECO:0000256" key="5">
    <source>
        <dbReference type="SAM" id="Phobius"/>
    </source>
</evidence>
<evidence type="ECO:0000313" key="6">
    <source>
        <dbReference type="EMBL" id="KAF9922538.1"/>
    </source>
</evidence>
<dbReference type="PANTHER" id="PTHR23423">
    <property type="entry name" value="ORGANIC SOLUTE TRANSPORTER-RELATED"/>
    <property type="match status" value="1"/>
</dbReference>
<sequence length="100" mass="11986">MKWGILQYVPLNVLITILTIVLEIQGYYCEASWNPKFGHVWILILNFTSVSIATYFLIMFYFTVREELKEYSPFYKFMAVKLVVFFSFWQLVLIEGLVYF</sequence>
<dbReference type="InterPro" id="IPR005178">
    <property type="entry name" value="Ostalpha/TMEM184C"/>
</dbReference>
<evidence type="ECO:0000256" key="2">
    <source>
        <dbReference type="ARBA" id="ARBA00022692"/>
    </source>
</evidence>
<name>A0A9P6ILM1_9FUNG</name>
<comment type="caution">
    <text evidence="6">The sequence shown here is derived from an EMBL/GenBank/DDBJ whole genome shotgun (WGS) entry which is preliminary data.</text>
</comment>
<keyword evidence="3 5" id="KW-1133">Transmembrane helix</keyword>